<dbReference type="InterPro" id="IPR000070">
    <property type="entry name" value="Pectinesterase_cat"/>
</dbReference>
<dbReference type="Pfam" id="PF13966">
    <property type="entry name" value="zf-RVT"/>
    <property type="match status" value="1"/>
</dbReference>
<dbReference type="AlphaFoldDB" id="A0A6A2WLB0"/>
<gene>
    <name evidence="6" type="ORF">F3Y22_tig00116962pilonHSYRG01009</name>
</gene>
<comment type="caution">
    <text evidence="6">The sequence shown here is derived from an EMBL/GenBank/DDBJ whole genome shotgun (WGS) entry which is preliminary data.</text>
</comment>
<dbReference type="Proteomes" id="UP000436088">
    <property type="component" value="Unassembled WGS sequence"/>
</dbReference>
<evidence type="ECO:0000313" key="7">
    <source>
        <dbReference type="Proteomes" id="UP000436088"/>
    </source>
</evidence>
<evidence type="ECO:0000259" key="5">
    <source>
        <dbReference type="Pfam" id="PF13966"/>
    </source>
</evidence>
<evidence type="ECO:0000256" key="2">
    <source>
        <dbReference type="ARBA" id="ARBA00022801"/>
    </source>
</evidence>
<evidence type="ECO:0000256" key="3">
    <source>
        <dbReference type="ARBA" id="ARBA00023085"/>
    </source>
</evidence>
<accession>A0A6A2WLB0</accession>
<keyword evidence="7" id="KW-1185">Reference proteome</keyword>
<reference evidence="6" key="1">
    <citation type="submission" date="2019-09" db="EMBL/GenBank/DDBJ databases">
        <title>Draft genome information of white flower Hibiscus syriacus.</title>
        <authorList>
            <person name="Kim Y.-M."/>
        </authorList>
    </citation>
    <scope>NUCLEOTIDE SEQUENCE [LARGE SCALE GENOMIC DNA]</scope>
    <source>
        <strain evidence="6">YM2019G1</strain>
    </source>
</reference>
<dbReference type="Gene3D" id="2.160.20.10">
    <property type="entry name" value="Single-stranded right-handed beta-helix, Pectin lyase-like"/>
    <property type="match status" value="1"/>
</dbReference>
<dbReference type="GO" id="GO:0045490">
    <property type="term" value="P:pectin catabolic process"/>
    <property type="evidence" value="ECO:0007669"/>
    <property type="project" value="UniProtKB-UniPathway"/>
</dbReference>
<dbReference type="EMBL" id="VEPZ02001737">
    <property type="protein sequence ID" value="KAE8659751.1"/>
    <property type="molecule type" value="Genomic_DNA"/>
</dbReference>
<evidence type="ECO:0000313" key="6">
    <source>
        <dbReference type="EMBL" id="KAE8659751.1"/>
    </source>
</evidence>
<keyword evidence="2" id="KW-0378">Hydrolase</keyword>
<proteinExistence type="predicted"/>
<dbReference type="UniPathway" id="UPA00545">
    <property type="reaction ID" value="UER00823"/>
</dbReference>
<feature type="domain" description="Reverse transcriptase zinc-binding" evidence="5">
    <location>
        <begin position="145"/>
        <end position="183"/>
    </location>
</feature>
<dbReference type="InterPro" id="IPR011050">
    <property type="entry name" value="Pectin_lyase_fold/virulence"/>
</dbReference>
<dbReference type="PANTHER" id="PTHR31707">
    <property type="entry name" value="PECTINESTERASE"/>
    <property type="match status" value="1"/>
</dbReference>
<dbReference type="Pfam" id="PF01095">
    <property type="entry name" value="Pectinesterase"/>
    <property type="match status" value="1"/>
</dbReference>
<dbReference type="InterPro" id="IPR012334">
    <property type="entry name" value="Pectin_lyas_fold"/>
</dbReference>
<evidence type="ECO:0000256" key="1">
    <source>
        <dbReference type="ARBA" id="ARBA00005184"/>
    </source>
</evidence>
<comment type="pathway">
    <text evidence="1">Glycan metabolism; pectin degradation; 2-dehydro-3-deoxy-D-gluconate from pectin: step 1/5.</text>
</comment>
<keyword evidence="3" id="KW-0063">Aspartyl esterase</keyword>
<feature type="domain" description="Pectinesterase catalytic" evidence="4">
    <location>
        <begin position="216"/>
        <end position="339"/>
    </location>
</feature>
<dbReference type="GO" id="GO:0030599">
    <property type="term" value="F:pectinesterase activity"/>
    <property type="evidence" value="ECO:0007669"/>
    <property type="project" value="InterPro"/>
</dbReference>
<organism evidence="6 7">
    <name type="scientific">Hibiscus syriacus</name>
    <name type="common">Rose of Sharon</name>
    <dbReference type="NCBI Taxonomy" id="106335"/>
    <lineage>
        <taxon>Eukaryota</taxon>
        <taxon>Viridiplantae</taxon>
        <taxon>Streptophyta</taxon>
        <taxon>Embryophyta</taxon>
        <taxon>Tracheophyta</taxon>
        <taxon>Spermatophyta</taxon>
        <taxon>Magnoliopsida</taxon>
        <taxon>eudicotyledons</taxon>
        <taxon>Gunneridae</taxon>
        <taxon>Pentapetalae</taxon>
        <taxon>rosids</taxon>
        <taxon>malvids</taxon>
        <taxon>Malvales</taxon>
        <taxon>Malvaceae</taxon>
        <taxon>Malvoideae</taxon>
        <taxon>Hibiscus</taxon>
    </lineage>
</organism>
<protein>
    <submittedName>
        <fullName evidence="6">Uncharacterized protein</fullName>
    </submittedName>
</protein>
<sequence>MEEQNDLVAEAFADHYFYYHLFDKDRPTCALQMITTTTIDSIVGVLGVPLSPRKLSVKDRDSLVEKVKAKLGQWANRFLSYAGRLQLIGVVLFNVANFWCRQHVLPAAVVSRVEQLCARFQWKGKDVPARGARVCTPKAGKECAGTRMVRMGIPVDEVCQNCGCMLETRNRIFFECVFAKEVWRAILRLCNVNREVRDWEGEMIWAVSVLKGSGWATKAEVVALRFGADQSVLNRCKIDAYQDTLNAHSNREFYRDSSVPFIFGKAAVVFQNSKRVARKPMNPKSNMVTASNQNTGTSIQSCNMTASADLEPVKASIKSYLGRAWKEYSRTVVIQSYIE</sequence>
<evidence type="ECO:0000259" key="4">
    <source>
        <dbReference type="Pfam" id="PF01095"/>
    </source>
</evidence>
<name>A0A6A2WLB0_HIBSY</name>
<dbReference type="InterPro" id="IPR026960">
    <property type="entry name" value="RVT-Znf"/>
</dbReference>
<dbReference type="SUPFAM" id="SSF51126">
    <property type="entry name" value="Pectin lyase-like"/>
    <property type="match status" value="1"/>
</dbReference>
<dbReference type="GO" id="GO:0042545">
    <property type="term" value="P:cell wall modification"/>
    <property type="evidence" value="ECO:0007669"/>
    <property type="project" value="InterPro"/>
</dbReference>